<reference evidence="5" key="1">
    <citation type="submission" date="2021-01" db="EMBL/GenBank/DDBJ databases">
        <title>Whole genome shotgun sequence of Actinocatenispora rupis NBRC 107355.</title>
        <authorList>
            <person name="Komaki H."/>
            <person name="Tamura T."/>
        </authorList>
    </citation>
    <scope>NUCLEOTIDE SEQUENCE</scope>
    <source>
        <strain evidence="5">NBRC 107355</strain>
    </source>
</reference>
<dbReference type="SUPFAM" id="SSF46785">
    <property type="entry name" value="Winged helix' DNA-binding domain"/>
    <property type="match status" value="1"/>
</dbReference>
<dbReference type="Gene3D" id="1.10.10.10">
    <property type="entry name" value="Winged helix-like DNA-binding domain superfamily/Winged helix DNA-binding domain"/>
    <property type="match status" value="1"/>
</dbReference>
<dbReference type="InterPro" id="IPR002577">
    <property type="entry name" value="HTH_HxlR"/>
</dbReference>
<protein>
    <submittedName>
        <fullName evidence="5">MarR family transcriptional regulator</fullName>
    </submittedName>
</protein>
<keyword evidence="1" id="KW-0805">Transcription regulation</keyword>
<keyword evidence="3" id="KW-0804">Transcription</keyword>
<feature type="domain" description="HTH hxlR-type" evidence="4">
    <location>
        <begin position="22"/>
        <end position="115"/>
    </location>
</feature>
<dbReference type="InterPro" id="IPR036388">
    <property type="entry name" value="WH-like_DNA-bd_sf"/>
</dbReference>
<keyword evidence="6" id="KW-1185">Reference proteome</keyword>
<evidence type="ECO:0000259" key="4">
    <source>
        <dbReference type="PROSITE" id="PS51118"/>
    </source>
</evidence>
<dbReference type="AlphaFoldDB" id="A0A8J3IV50"/>
<organism evidence="5 6">
    <name type="scientific">Actinocatenispora rupis</name>
    <dbReference type="NCBI Taxonomy" id="519421"/>
    <lineage>
        <taxon>Bacteria</taxon>
        <taxon>Bacillati</taxon>
        <taxon>Actinomycetota</taxon>
        <taxon>Actinomycetes</taxon>
        <taxon>Micromonosporales</taxon>
        <taxon>Micromonosporaceae</taxon>
        <taxon>Actinocatenispora</taxon>
    </lineage>
</organism>
<dbReference type="Pfam" id="PF01638">
    <property type="entry name" value="HxlR"/>
    <property type="match status" value="1"/>
</dbReference>
<dbReference type="GO" id="GO:0003677">
    <property type="term" value="F:DNA binding"/>
    <property type="evidence" value="ECO:0007669"/>
    <property type="project" value="UniProtKB-KW"/>
</dbReference>
<dbReference type="EMBL" id="BOMB01000008">
    <property type="protein sequence ID" value="GID10511.1"/>
    <property type="molecule type" value="Genomic_DNA"/>
</dbReference>
<name>A0A8J3IV50_9ACTN</name>
<evidence type="ECO:0000313" key="6">
    <source>
        <dbReference type="Proteomes" id="UP000612808"/>
    </source>
</evidence>
<dbReference type="Proteomes" id="UP000612808">
    <property type="component" value="Unassembled WGS sequence"/>
</dbReference>
<dbReference type="PANTHER" id="PTHR33204">
    <property type="entry name" value="TRANSCRIPTIONAL REGULATOR, MARR FAMILY"/>
    <property type="match status" value="1"/>
</dbReference>
<dbReference type="PROSITE" id="PS51118">
    <property type="entry name" value="HTH_HXLR"/>
    <property type="match status" value="1"/>
</dbReference>
<dbReference type="PANTHER" id="PTHR33204:SF18">
    <property type="entry name" value="TRANSCRIPTIONAL REGULATORY PROTEIN"/>
    <property type="match status" value="1"/>
</dbReference>
<evidence type="ECO:0000313" key="5">
    <source>
        <dbReference type="EMBL" id="GID10511.1"/>
    </source>
</evidence>
<keyword evidence="2" id="KW-0238">DNA-binding</keyword>
<comment type="caution">
    <text evidence="5">The sequence shown here is derived from an EMBL/GenBank/DDBJ whole genome shotgun (WGS) entry which is preliminary data.</text>
</comment>
<evidence type="ECO:0000256" key="2">
    <source>
        <dbReference type="ARBA" id="ARBA00023125"/>
    </source>
</evidence>
<gene>
    <name evidence="5" type="ORF">Aru02nite_14000</name>
</gene>
<accession>A0A8J3IV50</accession>
<evidence type="ECO:0000256" key="3">
    <source>
        <dbReference type="ARBA" id="ARBA00023163"/>
    </source>
</evidence>
<dbReference type="InterPro" id="IPR036390">
    <property type="entry name" value="WH_DNA-bd_sf"/>
</dbReference>
<evidence type="ECO:0000256" key="1">
    <source>
        <dbReference type="ARBA" id="ARBA00023015"/>
    </source>
</evidence>
<proteinExistence type="predicted"/>
<sequence>MAHQTVSDMLCTGTDPRPEPDCPVEVTLGVLRGRWTPLVIDQFRAGPRTFGEVAAALPALSDKVLADRLAQLTAAGVLSRHRTPGWPARVRYDLTDRGAALVPVLHAMWQWGADT</sequence>